<comment type="similarity">
    <text evidence="1">Belongs to the glycosyltransferase 2 family.</text>
</comment>
<dbReference type="PANTHER" id="PTHR43179:SF12">
    <property type="entry name" value="GALACTOFURANOSYLTRANSFERASE GLFT2"/>
    <property type="match status" value="1"/>
</dbReference>
<proteinExistence type="inferred from homology"/>
<accession>A0ABR6WFN3</accession>
<feature type="domain" description="Glycosyltransferase 2-like" evidence="4">
    <location>
        <begin position="21"/>
        <end position="116"/>
    </location>
</feature>
<name>A0ABR6WFN3_9BACT</name>
<reference evidence="5 6" key="1">
    <citation type="submission" date="2019-06" db="EMBL/GenBank/DDBJ databases">
        <title>Spirosoma utsteinense sp. nov. isolated from Antarctic ice-free soils.</title>
        <authorList>
            <person name="Tahon G."/>
        </authorList>
    </citation>
    <scope>NUCLEOTIDE SEQUENCE [LARGE SCALE GENOMIC DNA]</scope>
    <source>
        <strain evidence="5 6">LMG 31447</strain>
    </source>
</reference>
<dbReference type="RefSeq" id="WP_186742660.1">
    <property type="nucleotide sequence ID" value="NZ_VFIA01000132.1"/>
</dbReference>
<comment type="caution">
    <text evidence="5">The sequence shown here is derived from an EMBL/GenBank/DDBJ whole genome shotgun (WGS) entry which is preliminary data.</text>
</comment>
<dbReference type="PANTHER" id="PTHR43179">
    <property type="entry name" value="RHAMNOSYLTRANSFERASE WBBL"/>
    <property type="match status" value="1"/>
</dbReference>
<dbReference type="EMBL" id="VFIA01000132">
    <property type="protein sequence ID" value="MBC3795361.1"/>
    <property type="molecule type" value="Genomic_DNA"/>
</dbReference>
<gene>
    <name evidence="5" type="ORF">FH603_5898</name>
</gene>
<evidence type="ECO:0000313" key="5">
    <source>
        <dbReference type="EMBL" id="MBC3795361.1"/>
    </source>
</evidence>
<dbReference type="InterPro" id="IPR029044">
    <property type="entry name" value="Nucleotide-diphossugar_trans"/>
</dbReference>
<evidence type="ECO:0000259" key="4">
    <source>
        <dbReference type="Pfam" id="PF00535"/>
    </source>
</evidence>
<evidence type="ECO:0000256" key="2">
    <source>
        <dbReference type="ARBA" id="ARBA00022676"/>
    </source>
</evidence>
<dbReference type="SUPFAM" id="SSF53448">
    <property type="entry name" value="Nucleotide-diphospho-sugar transferases"/>
    <property type="match status" value="1"/>
</dbReference>
<dbReference type="Gene3D" id="3.90.550.10">
    <property type="entry name" value="Spore Coat Polysaccharide Biosynthesis Protein SpsA, Chain A"/>
    <property type="match status" value="1"/>
</dbReference>
<organism evidence="5 6">
    <name type="scientific">Spirosoma utsteinense</name>
    <dbReference type="NCBI Taxonomy" id="2585773"/>
    <lineage>
        <taxon>Bacteria</taxon>
        <taxon>Pseudomonadati</taxon>
        <taxon>Bacteroidota</taxon>
        <taxon>Cytophagia</taxon>
        <taxon>Cytophagales</taxon>
        <taxon>Cytophagaceae</taxon>
        <taxon>Spirosoma</taxon>
    </lineage>
</organism>
<dbReference type="Pfam" id="PF00535">
    <property type="entry name" value="Glycos_transf_2"/>
    <property type="match status" value="1"/>
</dbReference>
<protein>
    <submittedName>
        <fullName evidence="5">GT2 family glycosyltransferase</fullName>
    </submittedName>
</protein>
<keyword evidence="3" id="KW-0808">Transferase</keyword>
<evidence type="ECO:0000256" key="3">
    <source>
        <dbReference type="ARBA" id="ARBA00022679"/>
    </source>
</evidence>
<evidence type="ECO:0000256" key="1">
    <source>
        <dbReference type="ARBA" id="ARBA00006739"/>
    </source>
</evidence>
<dbReference type="Proteomes" id="UP000700732">
    <property type="component" value="Unassembled WGS sequence"/>
</dbReference>
<sequence>MRRRVLPCNKDEESTVTSRPVIVVDHGSTDGTSENINNIFPDVIIITGDNTMWWTAATNLGVRYALDQGASSILTLNNDLVVGEDYLQSILNASFVYPNSIIGSVSVNIDNKEHVAFAGIRWNKLIAKYTPTIKNIKSFSDLQLDYNIIETDLLPGRGTLFPSAVFEEIGFFDDHKFPHYMADEDLSYRAKKKDYRLLVCVNAIVHSHLSATGINNTNSSLSKFSLLKQIFLSIKSPNNLFVRWNWAHNTTFPFLYFLIDSGRVLYSQIRKILKT</sequence>
<keyword evidence="2" id="KW-0328">Glycosyltransferase</keyword>
<keyword evidence="6" id="KW-1185">Reference proteome</keyword>
<evidence type="ECO:0000313" key="6">
    <source>
        <dbReference type="Proteomes" id="UP000700732"/>
    </source>
</evidence>
<dbReference type="InterPro" id="IPR001173">
    <property type="entry name" value="Glyco_trans_2-like"/>
</dbReference>